<protein>
    <submittedName>
        <fullName evidence="1">Apple domain-containing protein</fullName>
    </submittedName>
</protein>
<reference evidence="1" key="2">
    <citation type="submission" date="2022-06" db="UniProtKB">
        <authorList>
            <consortium name="EnsemblMetazoa"/>
        </authorList>
    </citation>
    <scope>IDENTIFICATION</scope>
    <source>
        <strain evidence="1">PS312</strain>
    </source>
</reference>
<reference evidence="2" key="1">
    <citation type="journal article" date="2008" name="Nat. Genet.">
        <title>The Pristionchus pacificus genome provides a unique perspective on nematode lifestyle and parasitism.</title>
        <authorList>
            <person name="Dieterich C."/>
            <person name="Clifton S.W."/>
            <person name="Schuster L.N."/>
            <person name="Chinwalla A."/>
            <person name="Delehaunty K."/>
            <person name="Dinkelacker I."/>
            <person name="Fulton L."/>
            <person name="Fulton R."/>
            <person name="Godfrey J."/>
            <person name="Minx P."/>
            <person name="Mitreva M."/>
            <person name="Roeseler W."/>
            <person name="Tian H."/>
            <person name="Witte H."/>
            <person name="Yang S.P."/>
            <person name="Wilson R.K."/>
            <person name="Sommer R.J."/>
        </authorList>
    </citation>
    <scope>NUCLEOTIDE SEQUENCE [LARGE SCALE GENOMIC DNA]</scope>
    <source>
        <strain evidence="2">PS312</strain>
    </source>
</reference>
<proteinExistence type="predicted"/>
<dbReference type="PROSITE" id="PS50948">
    <property type="entry name" value="PAN"/>
    <property type="match status" value="1"/>
</dbReference>
<evidence type="ECO:0000313" key="2">
    <source>
        <dbReference type="Proteomes" id="UP000005239"/>
    </source>
</evidence>
<keyword evidence="2" id="KW-1185">Reference proteome</keyword>
<dbReference type="AlphaFoldDB" id="A0A2A6CWL7"/>
<sequence>MACLQILLLILFGLQITHATCFISESTTTPRVGYGSLRTNSMGDCEAACEADTVCISFAYSAAQKLCVFHNADPVDRRVLPCGAAASYERWMKTTSGCPTTTTTSTTSTTTLTTTTGCVTTIPQADPADDPCILQAYPELTSRVIGEPPCPRRNPDGSEGPLLVVRAYHRGGALMTLANIEVLTPGQPDCAALLRAGKSSHTEAAKGYVCATIRKYEVACPCTKTAIVPAGATCDPPPGVPDINICPNNLLYVDRDNSSLVTVPGSSSFVKCSYDRIDIFSTSPPYAPQYVEQLCCGS</sequence>
<organism evidence="1 2">
    <name type="scientific">Pristionchus pacificus</name>
    <name type="common">Parasitic nematode worm</name>
    <dbReference type="NCBI Taxonomy" id="54126"/>
    <lineage>
        <taxon>Eukaryota</taxon>
        <taxon>Metazoa</taxon>
        <taxon>Ecdysozoa</taxon>
        <taxon>Nematoda</taxon>
        <taxon>Chromadorea</taxon>
        <taxon>Rhabditida</taxon>
        <taxon>Rhabditina</taxon>
        <taxon>Diplogasteromorpha</taxon>
        <taxon>Diplogasteroidea</taxon>
        <taxon>Neodiplogasteridae</taxon>
        <taxon>Pristionchus</taxon>
    </lineage>
</organism>
<name>A0A2A6CWL7_PRIPA</name>
<dbReference type="SUPFAM" id="SSF57414">
    <property type="entry name" value="Hairpin loop containing domain-like"/>
    <property type="match status" value="1"/>
</dbReference>
<dbReference type="InterPro" id="IPR003609">
    <property type="entry name" value="Pan_app"/>
</dbReference>
<dbReference type="EnsemblMetazoa" id="PPA13394.1">
    <property type="protein sequence ID" value="PPA13394.1"/>
    <property type="gene ID" value="WBGene00102948"/>
</dbReference>
<gene>
    <name evidence="1" type="primary">WBGene00102948</name>
</gene>
<accession>A0A8R1U945</accession>
<dbReference type="Pfam" id="PF00024">
    <property type="entry name" value="PAN_1"/>
    <property type="match status" value="1"/>
</dbReference>
<accession>A0A2A6CWL7</accession>
<dbReference type="Proteomes" id="UP000005239">
    <property type="component" value="Unassembled WGS sequence"/>
</dbReference>
<evidence type="ECO:0000313" key="1">
    <source>
        <dbReference type="EnsemblMetazoa" id="PPA13394.1"/>
    </source>
</evidence>